<proteinExistence type="predicted"/>
<reference evidence="3 4" key="1">
    <citation type="submission" date="2019-06" db="EMBL/GenBank/DDBJ databases">
        <title>WGS assembly of Gossypium darwinii.</title>
        <authorList>
            <person name="Chen Z.J."/>
            <person name="Sreedasyam A."/>
            <person name="Ando A."/>
            <person name="Song Q."/>
            <person name="De L."/>
            <person name="Hulse-Kemp A."/>
            <person name="Ding M."/>
            <person name="Ye W."/>
            <person name="Kirkbride R."/>
            <person name="Jenkins J."/>
            <person name="Plott C."/>
            <person name="Lovell J."/>
            <person name="Lin Y.-M."/>
            <person name="Vaughn R."/>
            <person name="Liu B."/>
            <person name="Li W."/>
            <person name="Simpson S."/>
            <person name="Scheffler B."/>
            <person name="Saski C."/>
            <person name="Grover C."/>
            <person name="Hu G."/>
            <person name="Conover J."/>
            <person name="Carlson J."/>
            <person name="Shu S."/>
            <person name="Boston L."/>
            <person name="Williams M."/>
            <person name="Peterson D."/>
            <person name="Mcgee K."/>
            <person name="Jones D."/>
            <person name="Wendel J."/>
            <person name="Stelly D."/>
            <person name="Grimwood J."/>
            <person name="Schmutz J."/>
        </authorList>
    </citation>
    <scope>NUCLEOTIDE SEQUENCE [LARGE SCALE GENOMIC DNA]</scope>
    <source>
        <strain evidence="3">1808015.09</strain>
    </source>
</reference>
<dbReference type="PANTHER" id="PTHR46288">
    <property type="entry name" value="PHORBOL-ESTER/DAG-TYPE DOMAIN-CONTAINING PROTEIN"/>
    <property type="match status" value="1"/>
</dbReference>
<dbReference type="Pfam" id="PF03107">
    <property type="entry name" value="C1_2"/>
    <property type="match status" value="1"/>
</dbReference>
<dbReference type="EMBL" id="CM017700">
    <property type="protein sequence ID" value="TYG84840.1"/>
    <property type="molecule type" value="Genomic_DNA"/>
</dbReference>
<dbReference type="InterPro" id="IPR004146">
    <property type="entry name" value="DC1"/>
</dbReference>
<accession>A0A5D2DUQ6</accession>
<evidence type="ECO:0000259" key="2">
    <source>
        <dbReference type="Pfam" id="PF03107"/>
    </source>
</evidence>
<dbReference type="Proteomes" id="UP000323506">
    <property type="component" value="Chromosome A13"/>
</dbReference>
<keyword evidence="1" id="KW-0677">Repeat</keyword>
<gene>
    <name evidence="3" type="ORF">ES288_A13G003800v1</name>
</gene>
<sequence length="115" mass="13198">MEELKNHGHQHPLLMLNEEQLIGNGNGVVDCSRCGEKVSAPCFSCVECCGFYLHKTCAEAPLELNHPFHRHHPLLLLQNPPYTSGTRKMKMTSLLIYLLTPSIRFLRRMMMEKPH</sequence>
<evidence type="ECO:0000256" key="1">
    <source>
        <dbReference type="ARBA" id="ARBA00022737"/>
    </source>
</evidence>
<protein>
    <recommendedName>
        <fullName evidence="2">DC1 domain-containing protein</fullName>
    </recommendedName>
</protein>
<dbReference type="AlphaFoldDB" id="A0A5D2DUQ6"/>
<keyword evidence="4" id="KW-1185">Reference proteome</keyword>
<dbReference type="SUPFAM" id="SSF57889">
    <property type="entry name" value="Cysteine-rich domain"/>
    <property type="match status" value="1"/>
</dbReference>
<dbReference type="PANTHER" id="PTHR46288:SF27">
    <property type="entry name" value="CYSTEINE_HISTIDINE-RICH C1 DOMAIN FAMILY PROTEIN"/>
    <property type="match status" value="1"/>
</dbReference>
<evidence type="ECO:0000313" key="4">
    <source>
        <dbReference type="Proteomes" id="UP000323506"/>
    </source>
</evidence>
<dbReference type="InterPro" id="IPR046349">
    <property type="entry name" value="C1-like_sf"/>
</dbReference>
<feature type="domain" description="DC1" evidence="2">
    <location>
        <begin position="8"/>
        <end position="58"/>
    </location>
</feature>
<name>A0A5D2DUQ6_GOSDA</name>
<evidence type="ECO:0000313" key="3">
    <source>
        <dbReference type="EMBL" id="TYG84840.1"/>
    </source>
</evidence>
<organism evidence="3 4">
    <name type="scientific">Gossypium darwinii</name>
    <name type="common">Darwin's cotton</name>
    <name type="synonym">Gossypium barbadense var. darwinii</name>
    <dbReference type="NCBI Taxonomy" id="34276"/>
    <lineage>
        <taxon>Eukaryota</taxon>
        <taxon>Viridiplantae</taxon>
        <taxon>Streptophyta</taxon>
        <taxon>Embryophyta</taxon>
        <taxon>Tracheophyta</taxon>
        <taxon>Spermatophyta</taxon>
        <taxon>Magnoliopsida</taxon>
        <taxon>eudicotyledons</taxon>
        <taxon>Gunneridae</taxon>
        <taxon>Pentapetalae</taxon>
        <taxon>rosids</taxon>
        <taxon>malvids</taxon>
        <taxon>Malvales</taxon>
        <taxon>Malvaceae</taxon>
        <taxon>Malvoideae</taxon>
        <taxon>Gossypium</taxon>
    </lineage>
</organism>